<proteinExistence type="predicted"/>
<dbReference type="AlphaFoldDB" id="A0A1Z1WCR0"/>
<feature type="transmembrane region" description="Helical" evidence="1">
    <location>
        <begin position="42"/>
        <end position="59"/>
    </location>
</feature>
<keyword evidence="1" id="KW-0812">Transmembrane</keyword>
<evidence type="ECO:0000256" key="1">
    <source>
        <dbReference type="SAM" id="Phobius"/>
    </source>
</evidence>
<name>A0A1Z1WCR0_9ACTN</name>
<sequence length="111" mass="11507">MFINTIATAVLLAELGVMIRFRLVRGRRERPGDWPQLTDARYGHLAVALAAALVGWAATGADTDWGTLVTVLFLGVVIPAQAALAAALLWRPAVGWAVCAAGGLAAGALSL</sequence>
<evidence type="ECO:0000313" key="2">
    <source>
        <dbReference type="EMBL" id="ARX84158.1"/>
    </source>
</evidence>
<dbReference type="Proteomes" id="UP000195880">
    <property type="component" value="Chromosome"/>
</dbReference>
<protein>
    <submittedName>
        <fullName evidence="2">Uncharacterized protein</fullName>
    </submittedName>
</protein>
<keyword evidence="3" id="KW-1185">Reference proteome</keyword>
<keyword evidence="1" id="KW-1133">Transmembrane helix</keyword>
<reference evidence="2 3" key="1">
    <citation type="submission" date="2017-05" db="EMBL/GenBank/DDBJ databases">
        <title>Streptomyces alboflavus Genome sequencing and assembly.</title>
        <authorList>
            <person name="Wang Y."/>
            <person name="Du B."/>
            <person name="Ding Y."/>
            <person name="Liu H."/>
            <person name="Hou Q."/>
            <person name="Liu K."/>
            <person name="Wang C."/>
            <person name="Yao L."/>
        </authorList>
    </citation>
    <scope>NUCLEOTIDE SEQUENCE [LARGE SCALE GENOMIC DNA]</scope>
    <source>
        <strain evidence="2 3">MDJK44</strain>
    </source>
</reference>
<dbReference type="KEGG" id="salf:SMD44_03594"/>
<organism evidence="2 3">
    <name type="scientific">Streptomyces alboflavus</name>
    <dbReference type="NCBI Taxonomy" id="67267"/>
    <lineage>
        <taxon>Bacteria</taxon>
        <taxon>Bacillati</taxon>
        <taxon>Actinomycetota</taxon>
        <taxon>Actinomycetes</taxon>
        <taxon>Kitasatosporales</taxon>
        <taxon>Streptomycetaceae</taxon>
        <taxon>Streptomyces</taxon>
    </lineage>
</organism>
<feature type="transmembrane region" description="Helical" evidence="1">
    <location>
        <begin position="65"/>
        <end position="86"/>
    </location>
</feature>
<gene>
    <name evidence="2" type="ORF">SMD44_03594</name>
</gene>
<dbReference type="RefSeq" id="WP_087884499.1">
    <property type="nucleotide sequence ID" value="NZ_CP021748.1"/>
</dbReference>
<feature type="transmembrane region" description="Helical" evidence="1">
    <location>
        <begin position="6"/>
        <end position="21"/>
    </location>
</feature>
<keyword evidence="1" id="KW-0472">Membrane</keyword>
<evidence type="ECO:0000313" key="3">
    <source>
        <dbReference type="Proteomes" id="UP000195880"/>
    </source>
</evidence>
<dbReference type="EMBL" id="CP021748">
    <property type="protein sequence ID" value="ARX84158.1"/>
    <property type="molecule type" value="Genomic_DNA"/>
</dbReference>
<accession>A0A1Z1WCR0</accession>